<sequence length="228" mass="23873">MTVAALGLAVVPAGPAAAHHGWEHYDTSAAYYVSGTVTDVRWGNPHPEVTLRVEGKQVPGDWADREIPAELEDIGGRQVMEATRSYSGSSDELKLFLAPIERLSAWGMDGEVEAGEKLEVVGYLDREHDDELRPEMIVLEDGQAVRQRSVPLPVAPEAAPQGGDAAAPAESASGTGAGGATDDDGTSSSAASDSKDSSDATVWLVTGGAVLLLFAVGGYYVVRRANRA</sequence>
<evidence type="ECO:0000313" key="4">
    <source>
        <dbReference type="Proteomes" id="UP001589709"/>
    </source>
</evidence>
<evidence type="ECO:0000313" key="3">
    <source>
        <dbReference type="EMBL" id="MFB9463417.1"/>
    </source>
</evidence>
<keyword evidence="2" id="KW-0472">Membrane</keyword>
<name>A0ABV5MZH4_9ACTN</name>
<dbReference type="RefSeq" id="WP_381345564.1">
    <property type="nucleotide sequence ID" value="NZ_JBHMCY010000018.1"/>
</dbReference>
<keyword evidence="4" id="KW-1185">Reference proteome</keyword>
<dbReference type="InterPro" id="IPR046150">
    <property type="entry name" value="DUF6152"/>
</dbReference>
<comment type="caution">
    <text evidence="3">The sequence shown here is derived from an EMBL/GenBank/DDBJ whole genome shotgun (WGS) entry which is preliminary data.</text>
</comment>
<proteinExistence type="predicted"/>
<gene>
    <name evidence="3" type="ORF">ACFF45_12015</name>
</gene>
<accession>A0ABV5MZH4</accession>
<keyword evidence="2" id="KW-1133">Transmembrane helix</keyword>
<reference evidence="3 4" key="1">
    <citation type="submission" date="2024-09" db="EMBL/GenBank/DDBJ databases">
        <authorList>
            <person name="Sun Q."/>
            <person name="Mori K."/>
        </authorList>
    </citation>
    <scope>NUCLEOTIDE SEQUENCE [LARGE SCALE GENOMIC DNA]</scope>
    <source>
        <strain evidence="3 4">JCM 6917</strain>
    </source>
</reference>
<protein>
    <submittedName>
        <fullName evidence="3">DUF6152 family protein</fullName>
    </submittedName>
</protein>
<dbReference type="EMBL" id="JBHMCY010000018">
    <property type="protein sequence ID" value="MFB9463417.1"/>
    <property type="molecule type" value="Genomic_DNA"/>
</dbReference>
<keyword evidence="2" id="KW-0812">Transmembrane</keyword>
<feature type="compositionally biased region" description="Low complexity" evidence="1">
    <location>
        <begin position="155"/>
        <end position="174"/>
    </location>
</feature>
<dbReference type="Pfam" id="PF19649">
    <property type="entry name" value="DUF6152"/>
    <property type="match status" value="1"/>
</dbReference>
<evidence type="ECO:0000256" key="2">
    <source>
        <dbReference type="SAM" id="Phobius"/>
    </source>
</evidence>
<dbReference type="Proteomes" id="UP001589709">
    <property type="component" value="Unassembled WGS sequence"/>
</dbReference>
<feature type="transmembrane region" description="Helical" evidence="2">
    <location>
        <begin position="202"/>
        <end position="222"/>
    </location>
</feature>
<organism evidence="3 4">
    <name type="scientific">Streptomyces cinereospinus</name>
    <dbReference type="NCBI Taxonomy" id="285561"/>
    <lineage>
        <taxon>Bacteria</taxon>
        <taxon>Bacillati</taxon>
        <taxon>Actinomycetota</taxon>
        <taxon>Actinomycetes</taxon>
        <taxon>Kitasatosporales</taxon>
        <taxon>Streptomycetaceae</taxon>
        <taxon>Streptomyces</taxon>
    </lineage>
</organism>
<feature type="region of interest" description="Disordered" evidence="1">
    <location>
        <begin position="154"/>
        <end position="198"/>
    </location>
</feature>
<evidence type="ECO:0000256" key="1">
    <source>
        <dbReference type="SAM" id="MobiDB-lite"/>
    </source>
</evidence>